<evidence type="ECO:0000256" key="4">
    <source>
        <dbReference type="ARBA" id="ARBA00018350"/>
    </source>
</evidence>
<feature type="domain" description="Signal recognition particle SRP72 subunit RNA-binding" evidence="12">
    <location>
        <begin position="547"/>
        <end position="595"/>
    </location>
</feature>
<evidence type="ECO:0000256" key="10">
    <source>
        <dbReference type="SAM" id="Coils"/>
    </source>
</evidence>
<proteinExistence type="inferred from homology"/>
<dbReference type="InterPro" id="IPR011990">
    <property type="entry name" value="TPR-like_helical_dom_sf"/>
</dbReference>
<dbReference type="PANTHER" id="PTHR14094:SF9">
    <property type="entry name" value="SIGNAL RECOGNITION PARTICLE SUBUNIT SRP72"/>
    <property type="match status" value="1"/>
</dbReference>
<dbReference type="GO" id="GO:0005786">
    <property type="term" value="C:signal recognition particle, endoplasmic reticulum targeting"/>
    <property type="evidence" value="ECO:0007669"/>
    <property type="project" value="UniProtKB-UniRule"/>
</dbReference>
<keyword evidence="10" id="KW-0175">Coiled coil</keyword>
<evidence type="ECO:0000256" key="6">
    <source>
        <dbReference type="ARBA" id="ARBA00022824"/>
    </source>
</evidence>
<feature type="region of interest" description="Disordered" evidence="11">
    <location>
        <begin position="537"/>
        <end position="657"/>
    </location>
</feature>
<accession>A0A226DKZ3</accession>
<feature type="compositionally biased region" description="Basic and acidic residues" evidence="11">
    <location>
        <begin position="574"/>
        <end position="592"/>
    </location>
</feature>
<dbReference type="STRING" id="158441.A0A226DKZ3"/>
<dbReference type="InterPro" id="IPR026270">
    <property type="entry name" value="SRP72"/>
</dbReference>
<evidence type="ECO:0000313" key="14">
    <source>
        <dbReference type="Proteomes" id="UP000198287"/>
    </source>
</evidence>
<feature type="coiled-coil region" evidence="10">
    <location>
        <begin position="193"/>
        <end position="220"/>
    </location>
</feature>
<dbReference type="Proteomes" id="UP000198287">
    <property type="component" value="Unassembled WGS sequence"/>
</dbReference>
<gene>
    <name evidence="13" type="ORF">Fcan01_19627</name>
</gene>
<evidence type="ECO:0000256" key="1">
    <source>
        <dbReference type="ARBA" id="ARBA00004240"/>
    </source>
</evidence>
<keyword evidence="6" id="KW-0256">Endoplasmic reticulum</keyword>
<name>A0A226DKZ3_FOLCA</name>
<keyword evidence="14" id="KW-1185">Reference proteome</keyword>
<dbReference type="GO" id="GO:0008312">
    <property type="term" value="F:7S RNA binding"/>
    <property type="evidence" value="ECO:0007669"/>
    <property type="project" value="InterPro"/>
</dbReference>
<protein>
    <recommendedName>
        <fullName evidence="4 9">Signal recognition particle subunit SRP72</fullName>
    </recommendedName>
</protein>
<evidence type="ECO:0000256" key="9">
    <source>
        <dbReference type="PIRNR" id="PIRNR038922"/>
    </source>
</evidence>
<dbReference type="Gene3D" id="1.25.40.10">
    <property type="entry name" value="Tetratricopeptide repeat domain"/>
    <property type="match status" value="2"/>
</dbReference>
<evidence type="ECO:0000256" key="3">
    <source>
        <dbReference type="ARBA" id="ARBA00007676"/>
    </source>
</evidence>
<dbReference type="InterPro" id="IPR031545">
    <property type="entry name" value="SRP72_TPR-like"/>
</dbReference>
<comment type="function">
    <text evidence="9">Component of the signal recognition particle (SRP) complex, a ribonucleoprotein complex that mediates the cotranslational targeting of secretory and membrane proteins to the endoplasmic reticulum (ER).</text>
</comment>
<dbReference type="SUPFAM" id="SSF48452">
    <property type="entry name" value="TPR-like"/>
    <property type="match status" value="1"/>
</dbReference>
<feature type="compositionally biased region" description="Low complexity" evidence="11">
    <location>
        <begin position="634"/>
        <end position="644"/>
    </location>
</feature>
<evidence type="ECO:0000256" key="7">
    <source>
        <dbReference type="ARBA" id="ARBA00023135"/>
    </source>
</evidence>
<dbReference type="GO" id="GO:0006614">
    <property type="term" value="P:SRP-dependent cotranslational protein targeting to membrane"/>
    <property type="evidence" value="ECO:0007669"/>
    <property type="project" value="UniProtKB-UniRule"/>
</dbReference>
<evidence type="ECO:0000256" key="11">
    <source>
        <dbReference type="SAM" id="MobiDB-lite"/>
    </source>
</evidence>
<dbReference type="GO" id="GO:0043022">
    <property type="term" value="F:ribosome binding"/>
    <property type="evidence" value="ECO:0007669"/>
    <property type="project" value="TreeGrafter"/>
</dbReference>
<feature type="compositionally biased region" description="Basic residues" evidence="11">
    <location>
        <begin position="556"/>
        <end position="568"/>
    </location>
</feature>
<evidence type="ECO:0000256" key="5">
    <source>
        <dbReference type="ARBA" id="ARBA00022490"/>
    </source>
</evidence>
<dbReference type="GO" id="GO:0005783">
    <property type="term" value="C:endoplasmic reticulum"/>
    <property type="evidence" value="ECO:0007669"/>
    <property type="project" value="UniProtKB-SubCell"/>
</dbReference>
<organism evidence="13 14">
    <name type="scientific">Folsomia candida</name>
    <name type="common">Springtail</name>
    <dbReference type="NCBI Taxonomy" id="158441"/>
    <lineage>
        <taxon>Eukaryota</taxon>
        <taxon>Metazoa</taxon>
        <taxon>Ecdysozoa</taxon>
        <taxon>Arthropoda</taxon>
        <taxon>Hexapoda</taxon>
        <taxon>Collembola</taxon>
        <taxon>Entomobryomorpha</taxon>
        <taxon>Isotomoidea</taxon>
        <taxon>Isotomidae</taxon>
        <taxon>Proisotominae</taxon>
        <taxon>Folsomia</taxon>
    </lineage>
</organism>
<dbReference type="Pfam" id="PF08492">
    <property type="entry name" value="SRP72"/>
    <property type="match status" value="1"/>
</dbReference>
<dbReference type="PANTHER" id="PTHR14094">
    <property type="entry name" value="SIGNAL RECOGNITION PARTICLE 72"/>
    <property type="match status" value="1"/>
</dbReference>
<keyword evidence="7 9" id="KW-0733">Signal recognition particle</keyword>
<dbReference type="PIRSF" id="PIRSF038922">
    <property type="entry name" value="SRP72"/>
    <property type="match status" value="1"/>
</dbReference>
<dbReference type="Pfam" id="PF17004">
    <property type="entry name" value="SRP_TPR_like"/>
    <property type="match status" value="1"/>
</dbReference>
<comment type="caution">
    <text evidence="13">The sequence shown here is derived from an EMBL/GenBank/DDBJ whole genome shotgun (WGS) entry which is preliminary data.</text>
</comment>
<sequence>MTTPTAAQQKKEQEKQALYVELQKFCQSQDDTRAIKVASKILHLFPNDEVAFKTKIVCHVNRGMFAEALSLINDTSKLSGSVQYEKAYCLYRLQRMEEAKSVLDSWQSNSFKKVELMYQIHYRLDNFESAYDSLSDLLKTSDDEMDDERRTNLSAIAASLKLAGSSRRVKDIQGDSYEMLYNHAVGLIGEGKIVEAEKLLQQAENLAKETLQEEGASEEDMVDELALIECQHAYCIQVLGRVKEALGMYSKILKDKPSDIGLTAVISNNILCGNKDCSIFDSKKRLRVMTMDEVLLKMNNMQRRDMLLNECLFDLHIHHAAETERLCALVETRYPELAEDVLMIRCCLKTWTENIIVARKEFIAKQVKGSDSWLKISLGLIQIALENDYTEPAINFMKELGDHYYRPGIVSAIVTLYHHRGKFDKAGQVLKEALDFHRKSGANNVNLKLIWRHSASFMMAQGDHEGAARSLEELRKTTNDSDPLVLAQLIVAYSQINVEKAKSLSKLLPPIATSNVDGQVLESPNWLAHVKMFRKGLKPDSAPTPAKYLSTDGKDKPKKSKSKKKKAKIPANFDPDRQPDPERWLSKYERSGYRPKKTRKGRVDVGKGTQGADSTASAIYDMTSKVGAKGQTTADDSPASSSSAWKKDQSKKKKRKK</sequence>
<dbReference type="AlphaFoldDB" id="A0A226DKZ3"/>
<dbReference type="EMBL" id="LNIX01000017">
    <property type="protein sequence ID" value="OXA45504.1"/>
    <property type="molecule type" value="Genomic_DNA"/>
</dbReference>
<dbReference type="OMA" id="NDMKVLA"/>
<evidence type="ECO:0000313" key="13">
    <source>
        <dbReference type="EMBL" id="OXA45504.1"/>
    </source>
</evidence>
<keyword evidence="5 9" id="KW-0963">Cytoplasm</keyword>
<evidence type="ECO:0000259" key="12">
    <source>
        <dbReference type="Pfam" id="PF08492"/>
    </source>
</evidence>
<evidence type="ECO:0000256" key="2">
    <source>
        <dbReference type="ARBA" id="ARBA00004496"/>
    </source>
</evidence>
<reference evidence="13 14" key="1">
    <citation type="submission" date="2015-12" db="EMBL/GenBank/DDBJ databases">
        <title>The genome of Folsomia candida.</title>
        <authorList>
            <person name="Faddeeva A."/>
            <person name="Derks M.F."/>
            <person name="Anvar Y."/>
            <person name="Smit S."/>
            <person name="Van Straalen N."/>
            <person name="Roelofs D."/>
        </authorList>
    </citation>
    <scope>NUCLEOTIDE SEQUENCE [LARGE SCALE GENOMIC DNA]</scope>
    <source>
        <strain evidence="13 14">VU population</strain>
        <tissue evidence="13">Whole body</tissue>
    </source>
</reference>
<dbReference type="InterPro" id="IPR013699">
    <property type="entry name" value="Signal_recog_part_SRP72_RNA-bd"/>
</dbReference>
<comment type="similarity">
    <text evidence="3 9">Belongs to the SRP72 family.</text>
</comment>
<keyword evidence="8 9" id="KW-0687">Ribonucleoprotein</keyword>
<dbReference type="OrthoDB" id="5421607at2759"/>
<comment type="subcellular location">
    <subcellularLocation>
        <location evidence="2 9">Cytoplasm</location>
    </subcellularLocation>
    <subcellularLocation>
        <location evidence="1">Endoplasmic reticulum</location>
    </subcellularLocation>
</comment>
<evidence type="ECO:0000256" key="8">
    <source>
        <dbReference type="ARBA" id="ARBA00023274"/>
    </source>
</evidence>